<evidence type="ECO:0000256" key="1">
    <source>
        <dbReference type="ARBA" id="ARBA00004123"/>
    </source>
</evidence>
<dbReference type="GO" id="GO:0001725">
    <property type="term" value="C:stress fiber"/>
    <property type="evidence" value="ECO:0007669"/>
    <property type="project" value="UniProtKB-SubCell"/>
</dbReference>
<dbReference type="GO" id="GO:0005886">
    <property type="term" value="C:plasma membrane"/>
    <property type="evidence" value="ECO:0007669"/>
    <property type="project" value="UniProtKB-SubCell"/>
</dbReference>
<keyword evidence="11" id="KW-0770">Synapse</keyword>
<keyword evidence="10" id="KW-0346">Stress response</keyword>
<proteinExistence type="predicted"/>
<name>A0A8X7XND8_POLSE</name>
<keyword evidence="14" id="KW-0009">Actin-binding</keyword>
<accession>A0A8X7XND8</accession>
<evidence type="ECO:0000256" key="23">
    <source>
        <dbReference type="SAM" id="Phobius"/>
    </source>
</evidence>
<evidence type="ECO:0000313" key="25">
    <source>
        <dbReference type="Proteomes" id="UP000886611"/>
    </source>
</evidence>
<evidence type="ECO:0000256" key="17">
    <source>
        <dbReference type="ARBA" id="ARBA00023273"/>
    </source>
</evidence>
<evidence type="ECO:0000313" key="24">
    <source>
        <dbReference type="EMBL" id="KAG2471353.1"/>
    </source>
</evidence>
<evidence type="ECO:0000256" key="6">
    <source>
        <dbReference type="ARBA" id="ARBA00022475"/>
    </source>
</evidence>
<comment type="function">
    <text evidence="21">Stress-inducible actin-binding protein that plays a role in synaptic and cognitive functions by modulating actin filamentous (F-actin) dynamics. Mediates polymerization of globular actin to F-actin. Also binds to, stabilizes and bundles F-actin. Involved in synaptic function by regulating neurite outgrowth in an actin-dependent manner and for the acquisition of hippocampus-dependent cognitive function, such as learning and long-term memory. Plays a role in the actin and microtubule cytoskeleton organization; negatively regulates focal adhesion (FA) assembly promoting malignant glial cell migration in an actin-, microtubule- and MAP1A-dependent manner. Also involved in neuroblastoma G1/S phase cell cycle progression and cell proliferation inhibition by stimulating ubiquitination of NF-kappa-B subunit RELA and NF-kappa-B degradation in a COMMD1- and actin-dependent manner. May play a role in tumor development.</text>
</comment>
<keyword evidence="17" id="KW-0966">Cell projection</keyword>
<dbReference type="PANTHER" id="PTHR16768">
    <property type="entry name" value="DOWN REGULATED IN RENAL CARCINOMA 1/TU3A"/>
    <property type="match status" value="1"/>
</dbReference>
<keyword evidence="23" id="KW-1133">Transmembrane helix</keyword>
<dbReference type="GO" id="GO:0043005">
    <property type="term" value="C:neuron projection"/>
    <property type="evidence" value="ECO:0007669"/>
    <property type="project" value="TreeGrafter"/>
</dbReference>
<feature type="region of interest" description="Disordered" evidence="22">
    <location>
        <begin position="246"/>
        <end position="268"/>
    </location>
</feature>
<keyword evidence="23" id="KW-0812">Transmembrane</keyword>
<feature type="transmembrane region" description="Helical" evidence="23">
    <location>
        <begin position="53"/>
        <end position="73"/>
    </location>
</feature>
<dbReference type="Proteomes" id="UP000886611">
    <property type="component" value="Unassembled WGS sequence"/>
</dbReference>
<evidence type="ECO:0000256" key="14">
    <source>
        <dbReference type="ARBA" id="ARBA00023203"/>
    </source>
</evidence>
<protein>
    <recommendedName>
        <fullName evidence="20">Actin-associated protein FAM107A</fullName>
    </recommendedName>
</protein>
<evidence type="ECO:0000256" key="20">
    <source>
        <dbReference type="ARBA" id="ARBA00040095"/>
    </source>
</evidence>
<keyword evidence="15" id="KW-0206">Cytoskeleton</keyword>
<gene>
    <name evidence="24" type="primary">Fam107a</name>
    <name evidence="24" type="ORF">GTO96_0005047</name>
</gene>
<dbReference type="GO" id="GO:0032956">
    <property type="term" value="P:regulation of actin cytoskeleton organization"/>
    <property type="evidence" value="ECO:0007669"/>
    <property type="project" value="TreeGrafter"/>
</dbReference>
<keyword evidence="18" id="KW-0131">Cell cycle</keyword>
<keyword evidence="9" id="KW-0965">Cell junction</keyword>
<evidence type="ECO:0000256" key="2">
    <source>
        <dbReference type="ARBA" id="ARBA00004236"/>
    </source>
</evidence>
<evidence type="ECO:0000256" key="11">
    <source>
        <dbReference type="ARBA" id="ARBA00023018"/>
    </source>
</evidence>
<organism evidence="24 25">
    <name type="scientific">Polypterus senegalus</name>
    <name type="common">Senegal bichir</name>
    <dbReference type="NCBI Taxonomy" id="55291"/>
    <lineage>
        <taxon>Eukaryota</taxon>
        <taxon>Metazoa</taxon>
        <taxon>Chordata</taxon>
        <taxon>Craniata</taxon>
        <taxon>Vertebrata</taxon>
        <taxon>Euteleostomi</taxon>
        <taxon>Actinopterygii</taxon>
        <taxon>Polypteriformes</taxon>
        <taxon>Polypteridae</taxon>
        <taxon>Polypterus</taxon>
    </lineage>
</organism>
<feature type="non-terminal residue" evidence="24">
    <location>
        <position position="1"/>
    </location>
</feature>
<keyword evidence="6" id="KW-1003">Cell membrane</keyword>
<evidence type="ECO:0000256" key="7">
    <source>
        <dbReference type="ARBA" id="ARBA00022490"/>
    </source>
</evidence>
<keyword evidence="25" id="KW-1185">Reference proteome</keyword>
<dbReference type="GO" id="GO:0045202">
    <property type="term" value="C:synapse"/>
    <property type="evidence" value="ECO:0007669"/>
    <property type="project" value="UniProtKB-SubCell"/>
</dbReference>
<dbReference type="PANTHER" id="PTHR16768:SF3">
    <property type="entry name" value="ACTIN-ASSOCIATED PROTEIN FAM107A"/>
    <property type="match status" value="1"/>
</dbReference>
<dbReference type="GO" id="GO:0030041">
    <property type="term" value="P:actin filament polymerization"/>
    <property type="evidence" value="ECO:0007669"/>
    <property type="project" value="TreeGrafter"/>
</dbReference>
<dbReference type="EMBL" id="JAATIS010000094">
    <property type="protein sequence ID" value="KAG2471353.1"/>
    <property type="molecule type" value="Genomic_DNA"/>
</dbReference>
<evidence type="ECO:0000256" key="18">
    <source>
        <dbReference type="ARBA" id="ARBA00023306"/>
    </source>
</evidence>
<feature type="non-terminal residue" evidence="24">
    <location>
        <position position="318"/>
    </location>
</feature>
<keyword evidence="12" id="KW-0175">Coiled coil</keyword>
<dbReference type="GO" id="GO:0005925">
    <property type="term" value="C:focal adhesion"/>
    <property type="evidence" value="ECO:0007669"/>
    <property type="project" value="UniProtKB-SubCell"/>
</dbReference>
<keyword evidence="7" id="KW-0963">Cytoplasm</keyword>
<evidence type="ECO:0000256" key="22">
    <source>
        <dbReference type="SAM" id="MobiDB-lite"/>
    </source>
</evidence>
<dbReference type="Pfam" id="PF06625">
    <property type="entry name" value="DUF1151"/>
    <property type="match status" value="1"/>
</dbReference>
<dbReference type="AlphaFoldDB" id="A0A8X7XND8"/>
<evidence type="ECO:0000256" key="19">
    <source>
        <dbReference type="ARBA" id="ARBA00034103"/>
    </source>
</evidence>
<evidence type="ECO:0000256" key="5">
    <source>
        <dbReference type="ARBA" id="ARBA00004529"/>
    </source>
</evidence>
<keyword evidence="13 23" id="KW-0472">Membrane</keyword>
<sequence length="318" mass="36483">MLKESYLSLVTAENEKVLTVWFPDNPLAYHKTTRSEMVLGACTTWHRRLSDTIPAGLFILLMLLILVMAWLFISMSVHPRHSITLLQNFIVTAKTPVFKCRMTTECPPDYYAFYIKSGAANVVNPNICFENKTLLSGPLGNAGSGMNIAVLNSITGEVMNTGSFDMYSGASMYSDLRRDQHKIDNLVAQPDYLESTDNLIKPKKLFNPVKASRSHQELHRELLMNHKRGLGIDSKPELQRVLEQRKREQMNQQKKKEEEARRLKSPLAAELQKRQLKLEEVEKEQQQVNEEAVKELEFIKVKENLRRTSIPPIEEKEV</sequence>
<reference evidence="24 25" key="1">
    <citation type="journal article" date="2021" name="Cell">
        <title>Tracing the genetic footprints of vertebrate landing in non-teleost ray-finned fishes.</title>
        <authorList>
            <person name="Bi X."/>
            <person name="Wang K."/>
            <person name="Yang L."/>
            <person name="Pan H."/>
            <person name="Jiang H."/>
            <person name="Wei Q."/>
            <person name="Fang M."/>
            <person name="Yu H."/>
            <person name="Zhu C."/>
            <person name="Cai Y."/>
            <person name="He Y."/>
            <person name="Gan X."/>
            <person name="Zeng H."/>
            <person name="Yu D."/>
            <person name="Zhu Y."/>
            <person name="Jiang H."/>
            <person name="Qiu Q."/>
            <person name="Yang H."/>
            <person name="Zhang Y.E."/>
            <person name="Wang W."/>
            <person name="Zhu M."/>
            <person name="He S."/>
            <person name="Zhang G."/>
        </authorList>
    </citation>
    <scope>NUCLEOTIDE SEQUENCE [LARGE SCALE GENOMIC DNA]</scope>
    <source>
        <strain evidence="24">Bchr_013</strain>
    </source>
</reference>
<keyword evidence="16" id="KW-0539">Nucleus</keyword>
<keyword evidence="8" id="KW-0341">Growth regulation</keyword>
<comment type="subcellular location">
    <subcellularLocation>
        <location evidence="3">Cell junction</location>
        <location evidence="3">Focal adhesion</location>
    </subcellularLocation>
    <subcellularLocation>
        <location evidence="2">Cell membrane</location>
    </subcellularLocation>
    <subcellularLocation>
        <location evidence="4">Cell projection</location>
    </subcellularLocation>
    <subcellularLocation>
        <location evidence="5">Cytoplasm</location>
        <location evidence="5">Cytoskeleton</location>
        <location evidence="5">Stress fiber</location>
    </subcellularLocation>
    <subcellularLocation>
        <location evidence="1">Nucleus</location>
    </subcellularLocation>
    <subcellularLocation>
        <location evidence="19">Synapse</location>
    </subcellularLocation>
</comment>
<feature type="compositionally biased region" description="Basic and acidic residues" evidence="22">
    <location>
        <begin position="246"/>
        <end position="262"/>
    </location>
</feature>
<dbReference type="GO" id="GO:0051017">
    <property type="term" value="P:actin filament bundle assembly"/>
    <property type="evidence" value="ECO:0007669"/>
    <property type="project" value="TreeGrafter"/>
</dbReference>
<evidence type="ECO:0000256" key="12">
    <source>
        <dbReference type="ARBA" id="ARBA00023054"/>
    </source>
</evidence>
<evidence type="ECO:0000256" key="9">
    <source>
        <dbReference type="ARBA" id="ARBA00022949"/>
    </source>
</evidence>
<evidence type="ECO:0000256" key="21">
    <source>
        <dbReference type="ARBA" id="ARBA00045129"/>
    </source>
</evidence>
<dbReference type="InterPro" id="IPR009533">
    <property type="entry name" value="FAM107"/>
</dbReference>
<evidence type="ECO:0000256" key="10">
    <source>
        <dbReference type="ARBA" id="ARBA00023016"/>
    </source>
</evidence>
<evidence type="ECO:0000256" key="16">
    <source>
        <dbReference type="ARBA" id="ARBA00023242"/>
    </source>
</evidence>
<comment type="caution">
    <text evidence="24">The sequence shown here is derived from an EMBL/GenBank/DDBJ whole genome shotgun (WGS) entry which is preliminary data.</text>
</comment>
<dbReference type="GO" id="GO:0003779">
    <property type="term" value="F:actin binding"/>
    <property type="evidence" value="ECO:0007669"/>
    <property type="project" value="UniProtKB-KW"/>
</dbReference>
<evidence type="ECO:0000256" key="3">
    <source>
        <dbReference type="ARBA" id="ARBA00004246"/>
    </source>
</evidence>
<evidence type="ECO:0000256" key="15">
    <source>
        <dbReference type="ARBA" id="ARBA00023212"/>
    </source>
</evidence>
<evidence type="ECO:0000256" key="13">
    <source>
        <dbReference type="ARBA" id="ARBA00023136"/>
    </source>
</evidence>
<evidence type="ECO:0000256" key="8">
    <source>
        <dbReference type="ARBA" id="ARBA00022604"/>
    </source>
</evidence>
<dbReference type="GO" id="GO:0005634">
    <property type="term" value="C:nucleus"/>
    <property type="evidence" value="ECO:0007669"/>
    <property type="project" value="UniProtKB-SubCell"/>
</dbReference>
<evidence type="ECO:0000256" key="4">
    <source>
        <dbReference type="ARBA" id="ARBA00004316"/>
    </source>
</evidence>